<keyword evidence="4" id="KW-1185">Reference proteome</keyword>
<feature type="domain" description="VanZ-like" evidence="2">
    <location>
        <begin position="18"/>
        <end position="138"/>
    </location>
</feature>
<accession>A0ABQ6VLB0</accession>
<comment type="caution">
    <text evidence="3">The sequence shown here is derived from an EMBL/GenBank/DDBJ whole genome shotgun (WGS) entry which is preliminary data.</text>
</comment>
<dbReference type="Pfam" id="PF04892">
    <property type="entry name" value="VanZ"/>
    <property type="match status" value="1"/>
</dbReference>
<reference evidence="3 4" key="1">
    <citation type="submission" date="2019-10" db="EMBL/GenBank/DDBJ databases">
        <title>Corynebacterium sp novel species isolated from the respiratory tract of Marmot.</title>
        <authorList>
            <person name="Zhang G."/>
        </authorList>
    </citation>
    <scope>NUCLEOTIDE SEQUENCE [LARGE SCALE GENOMIC DNA]</scope>
    <source>
        <strain evidence="3 4">336</strain>
    </source>
</reference>
<feature type="transmembrane region" description="Helical" evidence="1">
    <location>
        <begin position="12"/>
        <end position="40"/>
    </location>
</feature>
<evidence type="ECO:0000259" key="2">
    <source>
        <dbReference type="Pfam" id="PF04892"/>
    </source>
</evidence>
<dbReference type="EMBL" id="WBZJ01000001">
    <property type="protein sequence ID" value="KAB3523246.1"/>
    <property type="molecule type" value="Genomic_DNA"/>
</dbReference>
<evidence type="ECO:0000313" key="3">
    <source>
        <dbReference type="EMBL" id="KAB3523246.1"/>
    </source>
</evidence>
<protein>
    <submittedName>
        <fullName evidence="3">VanZ family protein</fullName>
    </submittedName>
</protein>
<feature type="transmembrane region" description="Helical" evidence="1">
    <location>
        <begin position="146"/>
        <end position="165"/>
    </location>
</feature>
<sequence>MTRALATRQATGITLGVVSVVVFILTLGKSLVSLAGLWSTEAHNQRSLDFILFNDWFRPTVWYAPLTNTFGNILLFLPLGFLLMNLHRRSSLRVVALIGLAISLSIESLQYIFALGYSDIDDVLFNTLGAVGGALLARRHSVPARGAVTGIILVSSLAILVLMALTN</sequence>
<dbReference type="RefSeq" id="WP_151844004.1">
    <property type="nucleotide sequence ID" value="NZ_WBZJ01000001.1"/>
</dbReference>
<feature type="transmembrane region" description="Helical" evidence="1">
    <location>
        <begin position="60"/>
        <end position="82"/>
    </location>
</feature>
<organism evidence="3 4">
    <name type="scientific">Corynebacterium zhongnanshanii</name>
    <dbReference type="NCBI Taxonomy" id="2768834"/>
    <lineage>
        <taxon>Bacteria</taxon>
        <taxon>Bacillati</taxon>
        <taxon>Actinomycetota</taxon>
        <taxon>Actinomycetes</taxon>
        <taxon>Mycobacteriales</taxon>
        <taxon>Corynebacteriaceae</taxon>
        <taxon>Corynebacterium</taxon>
    </lineage>
</organism>
<keyword evidence="1" id="KW-1133">Transmembrane helix</keyword>
<evidence type="ECO:0000313" key="4">
    <source>
        <dbReference type="Proteomes" id="UP000436181"/>
    </source>
</evidence>
<dbReference type="PANTHER" id="PTHR36834:SF2">
    <property type="entry name" value="MEMBRANE PROTEIN"/>
    <property type="match status" value="1"/>
</dbReference>
<proteinExistence type="predicted"/>
<dbReference type="InterPro" id="IPR053150">
    <property type="entry name" value="Teicoplanin_resist-assoc"/>
</dbReference>
<dbReference type="PANTHER" id="PTHR36834">
    <property type="entry name" value="MEMBRANE PROTEIN-RELATED"/>
    <property type="match status" value="1"/>
</dbReference>
<dbReference type="InterPro" id="IPR006976">
    <property type="entry name" value="VanZ-like"/>
</dbReference>
<evidence type="ECO:0000256" key="1">
    <source>
        <dbReference type="SAM" id="Phobius"/>
    </source>
</evidence>
<gene>
    <name evidence="3" type="ORF">F8377_03655</name>
</gene>
<dbReference type="Proteomes" id="UP000436181">
    <property type="component" value="Unassembled WGS sequence"/>
</dbReference>
<name>A0ABQ6VLB0_9CORY</name>
<feature type="transmembrane region" description="Helical" evidence="1">
    <location>
        <begin position="94"/>
        <end position="117"/>
    </location>
</feature>
<keyword evidence="1" id="KW-0472">Membrane</keyword>
<keyword evidence="1" id="KW-0812">Transmembrane</keyword>